<dbReference type="Pfam" id="PF03004">
    <property type="entry name" value="Transposase_24"/>
    <property type="match status" value="1"/>
</dbReference>
<dbReference type="AlphaFoldDB" id="A0A6G1EN36"/>
<evidence type="ECO:0000313" key="2">
    <source>
        <dbReference type="EMBL" id="KAF0926039.1"/>
    </source>
</evidence>
<comment type="caution">
    <text evidence="2">The sequence shown here is derived from an EMBL/GenBank/DDBJ whole genome shotgun (WGS) entry which is preliminary data.</text>
</comment>
<dbReference type="InterPro" id="IPR004252">
    <property type="entry name" value="Probable_transposase_24"/>
</dbReference>
<dbReference type="OrthoDB" id="695967at2759"/>
<dbReference type="EMBL" id="SPHZ02000003">
    <property type="protein sequence ID" value="KAF0926039.1"/>
    <property type="molecule type" value="Genomic_DNA"/>
</dbReference>
<gene>
    <name evidence="2" type="ORF">E2562_020721</name>
</gene>
<proteinExistence type="predicted"/>
<dbReference type="PANTHER" id="PTHR33144:SF16">
    <property type="entry name" value="OS02G0129000 PROTEIN"/>
    <property type="match status" value="1"/>
</dbReference>
<feature type="region of interest" description="Disordered" evidence="1">
    <location>
        <begin position="1"/>
        <end position="20"/>
    </location>
</feature>
<organism evidence="2 3">
    <name type="scientific">Oryza meyeriana var. granulata</name>
    <dbReference type="NCBI Taxonomy" id="110450"/>
    <lineage>
        <taxon>Eukaryota</taxon>
        <taxon>Viridiplantae</taxon>
        <taxon>Streptophyta</taxon>
        <taxon>Embryophyta</taxon>
        <taxon>Tracheophyta</taxon>
        <taxon>Spermatophyta</taxon>
        <taxon>Magnoliopsida</taxon>
        <taxon>Liliopsida</taxon>
        <taxon>Poales</taxon>
        <taxon>Poaceae</taxon>
        <taxon>BOP clade</taxon>
        <taxon>Oryzoideae</taxon>
        <taxon>Oryzeae</taxon>
        <taxon>Oryzinae</taxon>
        <taxon>Oryza</taxon>
        <taxon>Oryza meyeriana</taxon>
    </lineage>
</organism>
<feature type="non-terminal residue" evidence="2">
    <location>
        <position position="1"/>
    </location>
</feature>
<sequence>KISERNQVNAENIKHPHTLGGKSFARKQKELEVNGVEVDRATFFDECHKRKDGRYVNDATEEKN</sequence>
<dbReference type="PANTHER" id="PTHR33144">
    <property type="entry name" value="OS10G0409366 PROTEIN-RELATED"/>
    <property type="match status" value="1"/>
</dbReference>
<feature type="non-terminal residue" evidence="2">
    <location>
        <position position="64"/>
    </location>
</feature>
<protein>
    <submittedName>
        <fullName evidence="2">Uncharacterized protein</fullName>
    </submittedName>
</protein>
<dbReference type="Proteomes" id="UP000479710">
    <property type="component" value="Unassembled WGS sequence"/>
</dbReference>
<reference evidence="2 3" key="1">
    <citation type="submission" date="2019-11" db="EMBL/GenBank/DDBJ databases">
        <title>Whole genome sequence of Oryza granulata.</title>
        <authorList>
            <person name="Li W."/>
        </authorList>
    </citation>
    <scope>NUCLEOTIDE SEQUENCE [LARGE SCALE GENOMIC DNA]</scope>
    <source>
        <strain evidence="3">cv. Menghai</strain>
        <tissue evidence="2">Leaf</tissue>
    </source>
</reference>
<keyword evidence="3" id="KW-1185">Reference proteome</keyword>
<evidence type="ECO:0000256" key="1">
    <source>
        <dbReference type="SAM" id="MobiDB-lite"/>
    </source>
</evidence>
<accession>A0A6G1EN36</accession>
<name>A0A6G1EN36_9ORYZ</name>
<evidence type="ECO:0000313" key="3">
    <source>
        <dbReference type="Proteomes" id="UP000479710"/>
    </source>
</evidence>
<feature type="compositionally biased region" description="Polar residues" evidence="1">
    <location>
        <begin position="1"/>
        <end position="10"/>
    </location>
</feature>